<reference evidence="2 3" key="1">
    <citation type="journal article" date="2016" name="Mol. Biol. Evol.">
        <title>Comparative Genomics of Early-Diverging Mushroom-Forming Fungi Provides Insights into the Origins of Lignocellulose Decay Capabilities.</title>
        <authorList>
            <person name="Nagy L.G."/>
            <person name="Riley R."/>
            <person name="Tritt A."/>
            <person name="Adam C."/>
            <person name="Daum C."/>
            <person name="Floudas D."/>
            <person name="Sun H."/>
            <person name="Yadav J.S."/>
            <person name="Pangilinan J."/>
            <person name="Larsson K.H."/>
            <person name="Matsuura K."/>
            <person name="Barry K."/>
            <person name="Labutti K."/>
            <person name="Kuo R."/>
            <person name="Ohm R.A."/>
            <person name="Bhattacharya S.S."/>
            <person name="Shirouzu T."/>
            <person name="Yoshinaga Y."/>
            <person name="Martin F.M."/>
            <person name="Grigoriev I.V."/>
            <person name="Hibbett D.S."/>
        </authorList>
    </citation>
    <scope>NUCLEOTIDE SEQUENCE [LARGE SCALE GENOMIC DNA]</scope>
    <source>
        <strain evidence="2 3">HHB12733</strain>
    </source>
</reference>
<evidence type="ECO:0000256" key="1">
    <source>
        <dbReference type="SAM" id="SignalP"/>
    </source>
</evidence>
<dbReference type="InParanoid" id="A0A165JKM3"/>
<keyword evidence="3" id="KW-1185">Reference proteome</keyword>
<gene>
    <name evidence="2" type="ORF">CALCODRAFT_303923</name>
</gene>
<keyword evidence="1" id="KW-0732">Signal</keyword>
<feature type="chain" id="PRO_5007860105" evidence="1">
    <location>
        <begin position="22"/>
        <end position="118"/>
    </location>
</feature>
<evidence type="ECO:0000313" key="2">
    <source>
        <dbReference type="EMBL" id="KZT61959.1"/>
    </source>
</evidence>
<organism evidence="2 3">
    <name type="scientific">Calocera cornea HHB12733</name>
    <dbReference type="NCBI Taxonomy" id="1353952"/>
    <lineage>
        <taxon>Eukaryota</taxon>
        <taxon>Fungi</taxon>
        <taxon>Dikarya</taxon>
        <taxon>Basidiomycota</taxon>
        <taxon>Agaricomycotina</taxon>
        <taxon>Dacrymycetes</taxon>
        <taxon>Dacrymycetales</taxon>
        <taxon>Dacrymycetaceae</taxon>
        <taxon>Calocera</taxon>
    </lineage>
</organism>
<evidence type="ECO:0000313" key="3">
    <source>
        <dbReference type="Proteomes" id="UP000076842"/>
    </source>
</evidence>
<feature type="signal peptide" evidence="1">
    <location>
        <begin position="1"/>
        <end position="21"/>
    </location>
</feature>
<dbReference type="OrthoDB" id="10509239at2759"/>
<protein>
    <submittedName>
        <fullName evidence="2">Uncharacterized protein</fullName>
    </submittedName>
</protein>
<name>A0A165JKM3_9BASI</name>
<dbReference type="AlphaFoldDB" id="A0A165JKM3"/>
<dbReference type="Proteomes" id="UP000076842">
    <property type="component" value="Unassembled WGS sequence"/>
</dbReference>
<accession>A0A165JKM3</accession>
<proteinExistence type="predicted"/>
<sequence>MLNLIGVIVALAFFDTVLVDGLTPNDITGKLGPGCAWEGSAPLCRGECPSGAFELIRTDDDRGFDAYISFGVTVPPQRWSKQHTFQLVFRLKTHRGIRYHQRIRRQVRSWQQSLLLPS</sequence>
<dbReference type="EMBL" id="KV423919">
    <property type="protein sequence ID" value="KZT61959.1"/>
    <property type="molecule type" value="Genomic_DNA"/>
</dbReference>